<protein>
    <submittedName>
        <fullName evidence="2">Helix-turn-helix domain-containing protein</fullName>
    </submittedName>
</protein>
<gene>
    <name evidence="2" type="ORF">V8201_15425</name>
</gene>
<reference evidence="2 3" key="1">
    <citation type="journal article" date="2013" name="Int. J. Syst. Evol. Microbiol.">
        <title>Sphingomonas kyungheensis sp. nov., a bacterium with ginsenoside-converting activity isolated from soil of a ginseng field.</title>
        <authorList>
            <person name="Son H.M."/>
            <person name="Yang J.E."/>
            <person name="Park Y."/>
            <person name="Han C.K."/>
            <person name="Kim S.G."/>
            <person name="Kook M."/>
            <person name="Yi T.H."/>
        </authorList>
    </citation>
    <scope>NUCLEOTIDE SEQUENCE [LARGE SCALE GENOMIC DNA]</scope>
    <source>
        <strain evidence="2 3">LMG 26582</strain>
    </source>
</reference>
<evidence type="ECO:0000259" key="1">
    <source>
        <dbReference type="Pfam" id="PF12728"/>
    </source>
</evidence>
<dbReference type="RefSeq" id="WP_336545844.1">
    <property type="nucleotide sequence ID" value="NZ_JBBBDM010000010.1"/>
</dbReference>
<dbReference type="NCBIfam" id="TIGR01764">
    <property type="entry name" value="excise"/>
    <property type="match status" value="1"/>
</dbReference>
<dbReference type="InterPro" id="IPR041657">
    <property type="entry name" value="HTH_17"/>
</dbReference>
<sequence length="57" mass="6283">MGCACMSVDDACRYIGLKRTKMYQMIKNGEVRAIKLGRRTLVTTASLNDLVLCGEAL</sequence>
<feature type="domain" description="Helix-turn-helix" evidence="1">
    <location>
        <begin position="6"/>
        <end position="50"/>
    </location>
</feature>
<keyword evidence="3" id="KW-1185">Reference proteome</keyword>
<evidence type="ECO:0000313" key="3">
    <source>
        <dbReference type="Proteomes" id="UP001367771"/>
    </source>
</evidence>
<organism evidence="2 3">
    <name type="scientific">Sphingomonas kyungheensis</name>
    <dbReference type="NCBI Taxonomy" id="1069987"/>
    <lineage>
        <taxon>Bacteria</taxon>
        <taxon>Pseudomonadati</taxon>
        <taxon>Pseudomonadota</taxon>
        <taxon>Alphaproteobacteria</taxon>
        <taxon>Sphingomonadales</taxon>
        <taxon>Sphingomonadaceae</taxon>
        <taxon>Sphingomonas</taxon>
    </lineage>
</organism>
<proteinExistence type="predicted"/>
<name>A0ABU8H645_9SPHN</name>
<accession>A0ABU8H645</accession>
<evidence type="ECO:0000313" key="2">
    <source>
        <dbReference type="EMBL" id="MEI5688482.1"/>
    </source>
</evidence>
<dbReference type="Proteomes" id="UP001367771">
    <property type="component" value="Unassembled WGS sequence"/>
</dbReference>
<dbReference type="Pfam" id="PF12728">
    <property type="entry name" value="HTH_17"/>
    <property type="match status" value="1"/>
</dbReference>
<dbReference type="EMBL" id="JBBBDM010000010">
    <property type="protein sequence ID" value="MEI5688482.1"/>
    <property type="molecule type" value="Genomic_DNA"/>
</dbReference>
<dbReference type="InterPro" id="IPR010093">
    <property type="entry name" value="SinI_DNA-bd"/>
</dbReference>
<comment type="caution">
    <text evidence="2">The sequence shown here is derived from an EMBL/GenBank/DDBJ whole genome shotgun (WGS) entry which is preliminary data.</text>
</comment>